<evidence type="ECO:0000313" key="3">
    <source>
        <dbReference type="WBParaSite" id="L893_g20845.t1"/>
    </source>
</evidence>
<name>A0A1I7YY09_9BILA</name>
<accession>A0A1I7YY09</accession>
<proteinExistence type="predicted"/>
<evidence type="ECO:0000313" key="2">
    <source>
        <dbReference type="Proteomes" id="UP000095287"/>
    </source>
</evidence>
<keyword evidence="2" id="KW-1185">Reference proteome</keyword>
<evidence type="ECO:0000256" key="1">
    <source>
        <dbReference type="SAM" id="Phobius"/>
    </source>
</evidence>
<reference evidence="3" key="1">
    <citation type="submission" date="2016-11" db="UniProtKB">
        <authorList>
            <consortium name="WormBaseParasite"/>
        </authorList>
    </citation>
    <scope>IDENTIFICATION</scope>
</reference>
<sequence>MNAWWRCTCMWHVHSCLPAVATDKQSCKYLVDVYFCKSMMFSVSFISLYTLWTVAVGANSRLRTSSCTRRYKWLTIDPVGRISGHRGGTRLLLIKNETMRGEEPVVGKRPHVLSVTFTVWFNPRNPWQQQSKLLRSMAEKGLHA</sequence>
<dbReference type="WBParaSite" id="L893_g20845.t1">
    <property type="protein sequence ID" value="L893_g20845.t1"/>
    <property type="gene ID" value="L893_g20845"/>
</dbReference>
<protein>
    <submittedName>
        <fullName evidence="3">Secreted protein</fullName>
    </submittedName>
</protein>
<dbReference type="Proteomes" id="UP000095287">
    <property type="component" value="Unplaced"/>
</dbReference>
<feature type="transmembrane region" description="Helical" evidence="1">
    <location>
        <begin position="39"/>
        <end position="62"/>
    </location>
</feature>
<keyword evidence="1" id="KW-1133">Transmembrane helix</keyword>
<dbReference type="AlphaFoldDB" id="A0A1I7YY09"/>
<keyword evidence="1" id="KW-0472">Membrane</keyword>
<organism evidence="2 3">
    <name type="scientific">Steinernema glaseri</name>
    <dbReference type="NCBI Taxonomy" id="37863"/>
    <lineage>
        <taxon>Eukaryota</taxon>
        <taxon>Metazoa</taxon>
        <taxon>Ecdysozoa</taxon>
        <taxon>Nematoda</taxon>
        <taxon>Chromadorea</taxon>
        <taxon>Rhabditida</taxon>
        <taxon>Tylenchina</taxon>
        <taxon>Panagrolaimomorpha</taxon>
        <taxon>Strongyloidoidea</taxon>
        <taxon>Steinernematidae</taxon>
        <taxon>Steinernema</taxon>
    </lineage>
</organism>
<keyword evidence="1" id="KW-0812">Transmembrane</keyword>